<dbReference type="Gene3D" id="2.30.30.40">
    <property type="entry name" value="SH3 Domains"/>
    <property type="match status" value="1"/>
</dbReference>
<gene>
    <name evidence="6" type="ORF">EZS28_038222</name>
</gene>
<evidence type="ECO:0000256" key="3">
    <source>
        <dbReference type="PROSITE-ProRule" id="PRU00192"/>
    </source>
</evidence>
<comment type="caution">
    <text evidence="6">The sequence shown here is derived from an EMBL/GenBank/DDBJ whole genome shotgun (WGS) entry which is preliminary data.</text>
</comment>
<dbReference type="SUPFAM" id="SSF50044">
    <property type="entry name" value="SH3-domain"/>
    <property type="match status" value="1"/>
</dbReference>
<dbReference type="PANTHER" id="PTHR22902:SF27">
    <property type="entry name" value="PLECKSTRIN HOMOLOGY DOMAIN-CONTAINING FAMILY A MEMBER 3"/>
    <property type="match status" value="1"/>
</dbReference>
<feature type="domain" description="SH3" evidence="4">
    <location>
        <begin position="2"/>
        <end position="61"/>
    </location>
</feature>
<dbReference type="GO" id="GO:0005769">
    <property type="term" value="C:early endosome"/>
    <property type="evidence" value="ECO:0007669"/>
    <property type="project" value="TreeGrafter"/>
</dbReference>
<dbReference type="Pfam" id="PF00169">
    <property type="entry name" value="PH"/>
    <property type="match status" value="1"/>
</dbReference>
<dbReference type="PANTHER" id="PTHR22902">
    <property type="entry name" value="SESQUIPEDALIAN"/>
    <property type="match status" value="1"/>
</dbReference>
<dbReference type="OrthoDB" id="185175at2759"/>
<dbReference type="PRINTS" id="PR00452">
    <property type="entry name" value="SH3DOMAIN"/>
</dbReference>
<evidence type="ECO:0000313" key="7">
    <source>
        <dbReference type="Proteomes" id="UP000324800"/>
    </source>
</evidence>
<name>A0A5J4U8G4_9EUKA</name>
<proteinExistence type="predicted"/>
<keyword evidence="2" id="KW-0597">Phosphoprotein</keyword>
<dbReference type="Proteomes" id="UP000324800">
    <property type="component" value="Unassembled WGS sequence"/>
</dbReference>
<dbReference type="GO" id="GO:0005829">
    <property type="term" value="C:cytosol"/>
    <property type="evidence" value="ECO:0007669"/>
    <property type="project" value="GOC"/>
</dbReference>
<dbReference type="GO" id="GO:0007032">
    <property type="term" value="P:endosome organization"/>
    <property type="evidence" value="ECO:0007669"/>
    <property type="project" value="TreeGrafter"/>
</dbReference>
<organism evidence="6 7">
    <name type="scientific">Streblomastix strix</name>
    <dbReference type="NCBI Taxonomy" id="222440"/>
    <lineage>
        <taxon>Eukaryota</taxon>
        <taxon>Metamonada</taxon>
        <taxon>Preaxostyla</taxon>
        <taxon>Oxymonadida</taxon>
        <taxon>Streblomastigidae</taxon>
        <taxon>Streblomastix</taxon>
    </lineage>
</organism>
<evidence type="ECO:0000259" key="4">
    <source>
        <dbReference type="PROSITE" id="PS50002"/>
    </source>
</evidence>
<dbReference type="FunFam" id="2.30.29.30:FF:000286">
    <property type="entry name" value="PH-protein kinase domain containing protein"/>
    <property type="match status" value="1"/>
</dbReference>
<dbReference type="PRINTS" id="PR00499">
    <property type="entry name" value="P67PHOX"/>
</dbReference>
<dbReference type="PROSITE" id="PS50003">
    <property type="entry name" value="PH_DOMAIN"/>
    <property type="match status" value="1"/>
</dbReference>
<keyword evidence="1 3" id="KW-0728">SH3 domain</keyword>
<dbReference type="InterPro" id="IPR036028">
    <property type="entry name" value="SH3-like_dom_sf"/>
</dbReference>
<dbReference type="GO" id="GO:0005802">
    <property type="term" value="C:trans-Golgi network"/>
    <property type="evidence" value="ECO:0007669"/>
    <property type="project" value="TreeGrafter"/>
</dbReference>
<evidence type="ECO:0000256" key="2">
    <source>
        <dbReference type="ARBA" id="ARBA00022553"/>
    </source>
</evidence>
<evidence type="ECO:0000256" key="1">
    <source>
        <dbReference type="ARBA" id="ARBA00022443"/>
    </source>
</evidence>
<dbReference type="InterPro" id="IPR045188">
    <property type="entry name" value="Boi1/Boi2-like"/>
</dbReference>
<dbReference type="InterPro" id="IPR001452">
    <property type="entry name" value="SH3_domain"/>
</dbReference>
<dbReference type="InterPro" id="IPR011993">
    <property type="entry name" value="PH-like_dom_sf"/>
</dbReference>
<dbReference type="CDD" id="cd00174">
    <property type="entry name" value="SH3"/>
    <property type="match status" value="1"/>
</dbReference>
<evidence type="ECO:0008006" key="8">
    <source>
        <dbReference type="Google" id="ProtNLM"/>
    </source>
</evidence>
<feature type="domain" description="PH" evidence="5">
    <location>
        <begin position="69"/>
        <end position="168"/>
    </location>
</feature>
<dbReference type="SMART" id="SM00233">
    <property type="entry name" value="PH"/>
    <property type="match status" value="1"/>
</dbReference>
<dbReference type="PROSITE" id="PS50002">
    <property type="entry name" value="SH3"/>
    <property type="match status" value="1"/>
</dbReference>
<evidence type="ECO:0000259" key="5">
    <source>
        <dbReference type="PROSITE" id="PS50003"/>
    </source>
</evidence>
<dbReference type="GO" id="GO:0001881">
    <property type="term" value="P:receptor recycling"/>
    <property type="evidence" value="ECO:0007669"/>
    <property type="project" value="TreeGrafter"/>
</dbReference>
<sequence>MAARPKYIAQYDFQARVANELTFREGDIIFLIEKHDSGMWKGELNGKIGLFPYNFVAEVQNEASPTAVPQPMEGWLTKQGHLMKNWKKRWFSLRGKMLFYYESQNAPKEKGTLPLDGCAVYNGEEKSDKPFCFHISYPANPGKKEFLICADDVNTMNTWVSAIIQSSKS</sequence>
<dbReference type="SUPFAM" id="SSF50729">
    <property type="entry name" value="PH domain-like"/>
    <property type="match status" value="1"/>
</dbReference>
<dbReference type="EMBL" id="SNRW01019575">
    <property type="protein sequence ID" value="KAA6366252.1"/>
    <property type="molecule type" value="Genomic_DNA"/>
</dbReference>
<dbReference type="Gene3D" id="2.30.29.30">
    <property type="entry name" value="Pleckstrin-homology domain (PH domain)/Phosphotyrosine-binding domain (PTB)"/>
    <property type="match status" value="1"/>
</dbReference>
<dbReference type="Pfam" id="PF00018">
    <property type="entry name" value="SH3_1"/>
    <property type="match status" value="1"/>
</dbReference>
<evidence type="ECO:0000313" key="6">
    <source>
        <dbReference type="EMBL" id="KAA6366252.1"/>
    </source>
</evidence>
<protein>
    <recommendedName>
        <fullName evidence="8">PH domain-containing protein</fullName>
    </recommendedName>
</protein>
<dbReference type="SMART" id="SM00326">
    <property type="entry name" value="SH3"/>
    <property type="match status" value="1"/>
</dbReference>
<dbReference type="GO" id="GO:0042147">
    <property type="term" value="P:retrograde transport, endosome to Golgi"/>
    <property type="evidence" value="ECO:0007669"/>
    <property type="project" value="TreeGrafter"/>
</dbReference>
<dbReference type="InterPro" id="IPR001849">
    <property type="entry name" value="PH_domain"/>
</dbReference>
<dbReference type="GO" id="GO:0055037">
    <property type="term" value="C:recycling endosome"/>
    <property type="evidence" value="ECO:0007669"/>
    <property type="project" value="TreeGrafter"/>
</dbReference>
<reference evidence="6 7" key="1">
    <citation type="submission" date="2019-03" db="EMBL/GenBank/DDBJ databases">
        <title>Single cell metagenomics reveals metabolic interactions within the superorganism composed of flagellate Streblomastix strix and complex community of Bacteroidetes bacteria on its surface.</title>
        <authorList>
            <person name="Treitli S.C."/>
            <person name="Kolisko M."/>
            <person name="Husnik F."/>
            <person name="Keeling P."/>
            <person name="Hampl V."/>
        </authorList>
    </citation>
    <scope>NUCLEOTIDE SEQUENCE [LARGE SCALE GENOMIC DNA]</scope>
    <source>
        <strain evidence="6">ST1C</strain>
    </source>
</reference>
<accession>A0A5J4U8G4</accession>
<dbReference type="AlphaFoldDB" id="A0A5J4U8G4"/>